<gene>
    <name evidence="5" type="ORF">AW14_12120</name>
</gene>
<reference evidence="5 6" key="1">
    <citation type="submission" date="2014-02" db="EMBL/GenBank/DDBJ databases">
        <authorList>
            <person name="Young C.-C."/>
            <person name="Hameed A."/>
            <person name="Huang H.-C."/>
            <person name="Shahina M."/>
        </authorList>
    </citation>
    <scope>NUCLEOTIDE SEQUENCE [LARGE SCALE GENOMIC DNA]</scope>
    <source>
        <strain evidence="5 6">CC-SAMT-1</strain>
    </source>
</reference>
<dbReference type="HOGENOM" id="CLU_033332_2_1_10"/>
<dbReference type="GO" id="GO:0030170">
    <property type="term" value="F:pyridoxal phosphate binding"/>
    <property type="evidence" value="ECO:0007669"/>
    <property type="project" value="TreeGrafter"/>
</dbReference>
<organism evidence="5 6">
    <name type="scientific">Siansivirga zeaxanthinifaciens CC-SAMT-1</name>
    <dbReference type="NCBI Taxonomy" id="1454006"/>
    <lineage>
        <taxon>Bacteria</taxon>
        <taxon>Pseudomonadati</taxon>
        <taxon>Bacteroidota</taxon>
        <taxon>Flavobacteriia</taxon>
        <taxon>Flavobacteriales</taxon>
        <taxon>Flavobacteriaceae</taxon>
        <taxon>Siansivirga</taxon>
    </lineage>
</organism>
<evidence type="ECO:0000313" key="6">
    <source>
        <dbReference type="Proteomes" id="UP000032229"/>
    </source>
</evidence>
<dbReference type="InterPro" id="IPR015424">
    <property type="entry name" value="PyrdxlP-dep_Trfase"/>
</dbReference>
<evidence type="ECO:0000313" key="5">
    <source>
        <dbReference type="EMBL" id="AJR04283.1"/>
    </source>
</evidence>
<dbReference type="Gene3D" id="3.40.640.10">
    <property type="entry name" value="Type I PLP-dependent aspartate aminotransferase-like (Major domain)"/>
    <property type="match status" value="1"/>
</dbReference>
<accession>A0A0C5WB11</accession>
<dbReference type="InterPro" id="IPR015421">
    <property type="entry name" value="PyrdxlP-dep_Trfase_major"/>
</dbReference>
<evidence type="ECO:0000256" key="3">
    <source>
        <dbReference type="PIRSR" id="PIRSR000390-2"/>
    </source>
</evidence>
<dbReference type="KEGG" id="sze:AW14_12120"/>
<dbReference type="Proteomes" id="UP000032229">
    <property type="component" value="Chromosome"/>
</dbReference>
<sequence>MSNKSKIFLSTPHLGNLETSYIEEAIKSNWIAPVGDNLDGFENDLKKYLGGNHEITTLNSGTAAIHLALRLLGVSAGDEVICQSFTFIATANPILYLRATPVFVDSELETWNMCPKLLEVAIKNRINNNKKPKAIIVVDLYGMPYHVDEINAVAKKYDIPVLEDSAEALGSHVNNKYCGTLSEMGVFSFNGNKMITTSAGGALVTSSEALKNKSLFLATQAKENKSYYEHVEMGYNYRMSNVLAGIGRGQMAVLNERIQSRRANFEFYKETLQFKGVSFLDEPKDFFSNRWLTCISVNSFEIREKIRLNLLKENIESKPLWKPLHTQPIFKENLSFLNGNSEALFETGLCLPSGSNLSKTDLNRVCDVVLKSLG</sequence>
<feature type="active site" description="Proton acceptor" evidence="2">
    <location>
        <position position="193"/>
    </location>
</feature>
<dbReference type="STRING" id="1454006.AW14_12120"/>
<dbReference type="AlphaFoldDB" id="A0A0C5WB11"/>
<dbReference type="InterPro" id="IPR015422">
    <property type="entry name" value="PyrdxlP-dep_Trfase_small"/>
</dbReference>
<keyword evidence="5" id="KW-0032">Aminotransferase</keyword>
<dbReference type="OrthoDB" id="9810913at2"/>
<keyword evidence="5" id="KW-0808">Transferase</keyword>
<dbReference type="Pfam" id="PF01041">
    <property type="entry name" value="DegT_DnrJ_EryC1"/>
    <property type="match status" value="1"/>
</dbReference>
<dbReference type="GO" id="GO:0008483">
    <property type="term" value="F:transaminase activity"/>
    <property type="evidence" value="ECO:0007669"/>
    <property type="project" value="UniProtKB-KW"/>
</dbReference>
<dbReference type="CDD" id="cd00616">
    <property type="entry name" value="AHBA_syn"/>
    <property type="match status" value="1"/>
</dbReference>
<name>A0A0C5WB11_9FLAO</name>
<dbReference type="InterPro" id="IPR000653">
    <property type="entry name" value="DegT/StrS_aminotransferase"/>
</dbReference>
<dbReference type="GO" id="GO:0000271">
    <property type="term" value="P:polysaccharide biosynthetic process"/>
    <property type="evidence" value="ECO:0007669"/>
    <property type="project" value="TreeGrafter"/>
</dbReference>
<dbReference type="RefSeq" id="WP_044638998.1">
    <property type="nucleotide sequence ID" value="NZ_CP007202.1"/>
</dbReference>
<dbReference type="EMBL" id="CP007202">
    <property type="protein sequence ID" value="AJR04283.1"/>
    <property type="molecule type" value="Genomic_DNA"/>
</dbReference>
<dbReference type="SUPFAM" id="SSF53383">
    <property type="entry name" value="PLP-dependent transferases"/>
    <property type="match status" value="1"/>
</dbReference>
<proteinExistence type="inferred from homology"/>
<keyword evidence="3 4" id="KW-0663">Pyridoxal phosphate</keyword>
<evidence type="ECO:0000256" key="4">
    <source>
        <dbReference type="RuleBase" id="RU004508"/>
    </source>
</evidence>
<dbReference type="Gene3D" id="3.90.1150.10">
    <property type="entry name" value="Aspartate Aminotransferase, domain 1"/>
    <property type="match status" value="1"/>
</dbReference>
<dbReference type="PATRIC" id="fig|1454006.5.peg.2405"/>
<protein>
    <submittedName>
        <fullName evidence="5">Pyridoxal phosphate-dependent aminotransferase</fullName>
    </submittedName>
</protein>
<feature type="modified residue" description="N6-(pyridoxal phosphate)lysine" evidence="3">
    <location>
        <position position="193"/>
    </location>
</feature>
<dbReference type="PANTHER" id="PTHR30244">
    <property type="entry name" value="TRANSAMINASE"/>
    <property type="match status" value="1"/>
</dbReference>
<comment type="similarity">
    <text evidence="1 4">Belongs to the DegT/DnrJ/EryC1 family.</text>
</comment>
<keyword evidence="6" id="KW-1185">Reference proteome</keyword>
<dbReference type="PANTHER" id="PTHR30244:SF34">
    <property type="entry name" value="DTDP-4-AMINO-4,6-DIDEOXYGALACTOSE TRANSAMINASE"/>
    <property type="match status" value="1"/>
</dbReference>
<evidence type="ECO:0000256" key="1">
    <source>
        <dbReference type="ARBA" id="ARBA00037999"/>
    </source>
</evidence>
<dbReference type="PIRSF" id="PIRSF000390">
    <property type="entry name" value="PLP_StrS"/>
    <property type="match status" value="1"/>
</dbReference>
<evidence type="ECO:0000256" key="2">
    <source>
        <dbReference type="PIRSR" id="PIRSR000390-1"/>
    </source>
</evidence>